<accession>A0A4R5Q919</accession>
<dbReference type="SUPFAM" id="SSF53474">
    <property type="entry name" value="alpha/beta-Hydrolases"/>
    <property type="match status" value="1"/>
</dbReference>
<organism evidence="2 3">
    <name type="scientific">Dankookia rubra</name>
    <dbReference type="NCBI Taxonomy" id="1442381"/>
    <lineage>
        <taxon>Bacteria</taxon>
        <taxon>Pseudomonadati</taxon>
        <taxon>Pseudomonadota</taxon>
        <taxon>Alphaproteobacteria</taxon>
        <taxon>Acetobacterales</taxon>
        <taxon>Roseomonadaceae</taxon>
        <taxon>Dankookia</taxon>
    </lineage>
</organism>
<keyword evidence="3" id="KW-1185">Reference proteome</keyword>
<dbReference type="InterPro" id="IPR000073">
    <property type="entry name" value="AB_hydrolase_1"/>
</dbReference>
<comment type="caution">
    <text evidence="2">The sequence shown here is derived from an EMBL/GenBank/DDBJ whole genome shotgun (WGS) entry which is preliminary data.</text>
</comment>
<feature type="domain" description="AB hydrolase-1" evidence="1">
    <location>
        <begin position="50"/>
        <end position="189"/>
    </location>
</feature>
<dbReference type="InterPro" id="IPR050471">
    <property type="entry name" value="AB_hydrolase"/>
</dbReference>
<dbReference type="Pfam" id="PF00561">
    <property type="entry name" value="Abhydrolase_1"/>
    <property type="match status" value="1"/>
</dbReference>
<proteinExistence type="predicted"/>
<dbReference type="EMBL" id="SMSJ01000065">
    <property type="protein sequence ID" value="TDH59454.1"/>
    <property type="molecule type" value="Genomic_DNA"/>
</dbReference>
<evidence type="ECO:0000313" key="2">
    <source>
        <dbReference type="EMBL" id="TDH59454.1"/>
    </source>
</evidence>
<protein>
    <submittedName>
        <fullName evidence="2">Alpha/beta fold hydrolase</fullName>
    </submittedName>
</protein>
<evidence type="ECO:0000259" key="1">
    <source>
        <dbReference type="Pfam" id="PF00561"/>
    </source>
</evidence>
<gene>
    <name evidence="2" type="ORF">E2C06_27165</name>
</gene>
<keyword evidence="2" id="KW-0378">Hydrolase</keyword>
<dbReference type="InterPro" id="IPR029058">
    <property type="entry name" value="AB_hydrolase_fold"/>
</dbReference>
<reference evidence="2 3" key="1">
    <citation type="journal article" date="2016" name="J. Microbiol.">
        <title>Dankookia rubra gen. nov., sp. nov., an alphaproteobacterium isolated from sediment of a shallow stream.</title>
        <authorList>
            <person name="Kim W.H."/>
            <person name="Kim D.H."/>
            <person name="Kang K."/>
            <person name="Ahn T.Y."/>
        </authorList>
    </citation>
    <scope>NUCLEOTIDE SEQUENCE [LARGE SCALE GENOMIC DNA]</scope>
    <source>
        <strain evidence="2 3">JCM30602</strain>
    </source>
</reference>
<dbReference type="Gene3D" id="3.40.50.1820">
    <property type="entry name" value="alpha/beta hydrolase"/>
    <property type="match status" value="1"/>
</dbReference>
<dbReference type="AlphaFoldDB" id="A0A4R5Q919"/>
<dbReference type="PANTHER" id="PTHR43433">
    <property type="entry name" value="HYDROLASE, ALPHA/BETA FOLD FAMILY PROTEIN"/>
    <property type="match status" value="1"/>
</dbReference>
<sequence>MPSSTSSSRRCGRNWPTTPCRIEGRRENAMPFLDRPDGRIRYEVHGEGFPVLLFAPGGLRSRLEMWPSPPGGPARPWVDWTRALPEAGFTAIAMDQRNAGESRAEICADHGWHTYAADHLALMDHLGFPRFHVLGGCIGGSFCLKAIEAAPDRVASAVLQNPIGRHPEHPEYFPESHAEWSREQRAARPELDEAALAGFGRNMWDQDFVFCVSRDFVRACPAPTMLLPGTDIPHPAATSTELAALLPGVEVLAEWRGPQHLEPQRSRVVDFLRRMTP</sequence>
<evidence type="ECO:0000313" key="3">
    <source>
        <dbReference type="Proteomes" id="UP000295096"/>
    </source>
</evidence>
<dbReference type="OrthoDB" id="495620at2"/>
<dbReference type="PANTHER" id="PTHR43433:SF10">
    <property type="entry name" value="AB HYDROLASE-1 DOMAIN-CONTAINING PROTEIN"/>
    <property type="match status" value="1"/>
</dbReference>
<dbReference type="GO" id="GO:0016787">
    <property type="term" value="F:hydrolase activity"/>
    <property type="evidence" value="ECO:0007669"/>
    <property type="project" value="UniProtKB-KW"/>
</dbReference>
<name>A0A4R5Q919_9PROT</name>
<dbReference type="Proteomes" id="UP000295096">
    <property type="component" value="Unassembled WGS sequence"/>
</dbReference>